<reference evidence="2" key="1">
    <citation type="submission" date="2015-04" db="UniProtKB">
        <authorList>
            <consortium name="EnsemblPlants"/>
        </authorList>
    </citation>
    <scope>IDENTIFICATION</scope>
    <source>
        <strain evidence="2">SL10</strain>
    </source>
</reference>
<dbReference type="Gramene" id="ONIVA01G14390.1">
    <property type="protein sequence ID" value="ONIVA01G14390.1"/>
    <property type="gene ID" value="ONIVA01G14390"/>
</dbReference>
<dbReference type="EnsemblPlants" id="ONIVA01G14390.1">
    <property type="protein sequence ID" value="ONIVA01G14390.1"/>
    <property type="gene ID" value="ONIVA01G14390"/>
</dbReference>
<reference evidence="2" key="2">
    <citation type="submission" date="2018-04" db="EMBL/GenBank/DDBJ databases">
        <title>OnivRS2 (Oryza nivara Reference Sequence Version 2).</title>
        <authorList>
            <person name="Zhang J."/>
            <person name="Kudrna D."/>
            <person name="Lee S."/>
            <person name="Talag J."/>
            <person name="Rajasekar S."/>
            <person name="Welchert J."/>
            <person name="Hsing Y.-I."/>
            <person name="Wing R.A."/>
        </authorList>
    </citation>
    <scope>NUCLEOTIDE SEQUENCE [LARGE SCALE GENOMIC DNA]</scope>
</reference>
<evidence type="ECO:0000313" key="2">
    <source>
        <dbReference type="EnsemblPlants" id="ONIVA01G14390.1"/>
    </source>
</evidence>
<feature type="region of interest" description="Disordered" evidence="1">
    <location>
        <begin position="30"/>
        <end position="71"/>
    </location>
</feature>
<sequence>MIHQPDPLLPHRRQLKPADPSLQCCCWRPARLGTTSGKSGHRRATSGRGGGAEGEDIVGTPTLPSTAARQPAVEEEVLRCTLAALVMGASSAMLLSWVLHRWPLGERSDGGERGNEGEGKGEDGEER</sequence>
<keyword evidence="3" id="KW-1185">Reference proteome</keyword>
<organism evidence="2">
    <name type="scientific">Oryza nivara</name>
    <name type="common">Indian wild rice</name>
    <name type="synonym">Oryza sativa f. spontanea</name>
    <dbReference type="NCBI Taxonomy" id="4536"/>
    <lineage>
        <taxon>Eukaryota</taxon>
        <taxon>Viridiplantae</taxon>
        <taxon>Streptophyta</taxon>
        <taxon>Embryophyta</taxon>
        <taxon>Tracheophyta</taxon>
        <taxon>Spermatophyta</taxon>
        <taxon>Magnoliopsida</taxon>
        <taxon>Liliopsida</taxon>
        <taxon>Poales</taxon>
        <taxon>Poaceae</taxon>
        <taxon>BOP clade</taxon>
        <taxon>Oryzoideae</taxon>
        <taxon>Oryzeae</taxon>
        <taxon>Oryzinae</taxon>
        <taxon>Oryza</taxon>
    </lineage>
</organism>
<name>A0A0E0FKD9_ORYNI</name>
<dbReference type="Proteomes" id="UP000006591">
    <property type="component" value="Chromosome 1"/>
</dbReference>
<feature type="region of interest" description="Disordered" evidence="1">
    <location>
        <begin position="104"/>
        <end position="127"/>
    </location>
</feature>
<proteinExistence type="predicted"/>
<protein>
    <submittedName>
        <fullName evidence="2">Uncharacterized protein</fullName>
    </submittedName>
</protein>
<dbReference type="HOGENOM" id="CLU_1974071_0_0_1"/>
<evidence type="ECO:0000256" key="1">
    <source>
        <dbReference type="SAM" id="MobiDB-lite"/>
    </source>
</evidence>
<dbReference type="AlphaFoldDB" id="A0A0E0FKD9"/>
<accession>A0A0E0FKD9</accession>
<evidence type="ECO:0000313" key="3">
    <source>
        <dbReference type="Proteomes" id="UP000006591"/>
    </source>
</evidence>